<feature type="region of interest" description="Disordered" evidence="1">
    <location>
        <begin position="1"/>
        <end position="27"/>
    </location>
</feature>
<sequence length="248" mass="27817">MSNPKKRSAEAASETTNKKKKRKTKFQQDDEALDMELGVNKLFTRMDNQLLADYLAQKLTRFGSHLSSVEISDLTVSANSIQDTTTSWQQDRTLANLPAFLEKFSDGEESLSKPPKKKGHPHTLIVAGAGLRAADIVRAVRKFQGKDNAVAKLFAKHMKVDEQVTFLKTRKSGIGVGTPARLIELIECGALLLDNLQRLVVDASHVDQKKRGVLDMKDTMMPLAQFLTRPEFRDRYGDEKKPLALLFY</sequence>
<dbReference type="GO" id="GO:0030686">
    <property type="term" value="C:90S preribosome"/>
    <property type="evidence" value="ECO:0007669"/>
    <property type="project" value="TreeGrafter"/>
</dbReference>
<dbReference type="SUPFAM" id="SSF52540">
    <property type="entry name" value="P-loop containing nucleoside triphosphate hydrolases"/>
    <property type="match status" value="1"/>
</dbReference>
<accession>A0A9P7MIV4</accession>
<evidence type="ECO:0000256" key="1">
    <source>
        <dbReference type="SAM" id="MobiDB-lite"/>
    </source>
</evidence>
<organism evidence="2 3">
    <name type="scientific">Claviceps pazoutovae</name>
    <dbReference type="NCBI Taxonomy" id="1649127"/>
    <lineage>
        <taxon>Eukaryota</taxon>
        <taxon>Fungi</taxon>
        <taxon>Dikarya</taxon>
        <taxon>Ascomycota</taxon>
        <taxon>Pezizomycotina</taxon>
        <taxon>Sordariomycetes</taxon>
        <taxon>Hypocreomycetidae</taxon>
        <taxon>Hypocreales</taxon>
        <taxon>Clavicipitaceae</taxon>
        <taxon>Claviceps</taxon>
    </lineage>
</organism>
<dbReference type="InterPro" id="IPR027417">
    <property type="entry name" value="P-loop_NTPase"/>
</dbReference>
<keyword evidence="3" id="KW-1185">Reference proteome</keyword>
<reference evidence="2 3" key="1">
    <citation type="journal article" date="2020" name="bioRxiv">
        <title>Whole genome comparisons of ergot fungi reveals the divergence and evolution of species within the genus Claviceps are the result of varying mechanisms driving genome evolution and host range expansion.</title>
        <authorList>
            <person name="Wyka S.A."/>
            <person name="Mondo S.J."/>
            <person name="Liu M."/>
            <person name="Dettman J."/>
            <person name="Nalam V."/>
            <person name="Broders K.D."/>
        </authorList>
    </citation>
    <scope>NUCLEOTIDE SEQUENCE [LARGE SCALE GENOMIC DNA]</scope>
    <source>
        <strain evidence="2 3">CCC 1485</strain>
    </source>
</reference>
<dbReference type="PANTHER" id="PTHR24030:SF0">
    <property type="entry name" value="PROTEIN CMSS1"/>
    <property type="match status" value="1"/>
</dbReference>
<dbReference type="Gene3D" id="3.40.50.300">
    <property type="entry name" value="P-loop containing nucleotide triphosphate hydrolases"/>
    <property type="match status" value="1"/>
</dbReference>
<evidence type="ECO:0000313" key="3">
    <source>
        <dbReference type="Proteomes" id="UP000706124"/>
    </source>
</evidence>
<dbReference type="Pfam" id="PF14617">
    <property type="entry name" value="CMS1"/>
    <property type="match status" value="1"/>
</dbReference>
<protein>
    <submittedName>
        <fullName evidence="2">Csm1-like protein</fullName>
    </submittedName>
</protein>
<dbReference type="AlphaFoldDB" id="A0A9P7MIV4"/>
<dbReference type="InterPro" id="IPR032704">
    <property type="entry name" value="Cms1"/>
</dbReference>
<dbReference type="OrthoDB" id="1929311at2759"/>
<name>A0A9P7MIV4_9HYPO</name>
<dbReference type="Proteomes" id="UP000706124">
    <property type="component" value="Unassembled WGS sequence"/>
</dbReference>
<evidence type="ECO:0000313" key="2">
    <source>
        <dbReference type="EMBL" id="KAG5947709.1"/>
    </source>
</evidence>
<dbReference type="EMBL" id="SRPO01000023">
    <property type="protein sequence ID" value="KAG5947709.1"/>
    <property type="molecule type" value="Genomic_DNA"/>
</dbReference>
<comment type="caution">
    <text evidence="2">The sequence shown here is derived from an EMBL/GenBank/DDBJ whole genome shotgun (WGS) entry which is preliminary data.</text>
</comment>
<dbReference type="GO" id="GO:0005634">
    <property type="term" value="C:nucleus"/>
    <property type="evidence" value="ECO:0007669"/>
    <property type="project" value="TreeGrafter"/>
</dbReference>
<gene>
    <name evidence="2" type="primary">CSM1</name>
    <name evidence="2" type="ORF">E4U60_002795</name>
</gene>
<proteinExistence type="predicted"/>
<dbReference type="PANTHER" id="PTHR24030">
    <property type="entry name" value="PROTEIN CMSS1"/>
    <property type="match status" value="1"/>
</dbReference>